<dbReference type="SUPFAM" id="SSF47413">
    <property type="entry name" value="lambda repressor-like DNA-binding domains"/>
    <property type="match status" value="1"/>
</dbReference>
<dbReference type="InterPro" id="IPR001387">
    <property type="entry name" value="Cro/C1-type_HTH"/>
</dbReference>
<keyword evidence="3" id="KW-1185">Reference proteome</keyword>
<evidence type="ECO:0000313" key="3">
    <source>
        <dbReference type="Proteomes" id="UP000001918"/>
    </source>
</evidence>
<sequence length="272" mass="30794">MRVGQPPDPKSNLWNFIAFYLRFLRNQRGLSLEAMGRIMGCSRSSVSRIELGETRLDTKQAILIDRAWDIGGLFQTLMWYASIGHDPSWFSQYLDKERKAGVIKTYEANVIPGLFQTEDYARALLSTGDVPNTEEVLQRRIGRQEILEREVPPFVSAILNQNALEWPVGSPEIMRRQLARVLELSERKRIVVRVVPRTWDVGAFPGLDGSFLLMAGDDFGEVAYSESPGCGRLVSAPSDVQSYVIRWNQISAKALPETPSRKLIEKAMESFE</sequence>
<dbReference type="CDD" id="cd00093">
    <property type="entry name" value="HTH_XRE"/>
    <property type="match status" value="1"/>
</dbReference>
<name>D1AF70_THECD</name>
<dbReference type="STRING" id="471852.Tcur_4086"/>
<reference evidence="2 3" key="1">
    <citation type="journal article" date="2011" name="Stand. Genomic Sci.">
        <title>Complete genome sequence of Thermomonospora curvata type strain (B9).</title>
        <authorList>
            <person name="Chertkov O."/>
            <person name="Sikorski J."/>
            <person name="Nolan M."/>
            <person name="Lapidus A."/>
            <person name="Lucas S."/>
            <person name="Del Rio T.G."/>
            <person name="Tice H."/>
            <person name="Cheng J.F."/>
            <person name="Goodwin L."/>
            <person name="Pitluck S."/>
            <person name="Liolios K."/>
            <person name="Ivanova N."/>
            <person name="Mavromatis K."/>
            <person name="Mikhailova N."/>
            <person name="Ovchinnikova G."/>
            <person name="Pati A."/>
            <person name="Chen A."/>
            <person name="Palaniappan K."/>
            <person name="Djao O.D."/>
            <person name="Land M."/>
            <person name="Hauser L."/>
            <person name="Chang Y.J."/>
            <person name="Jeffries C.D."/>
            <person name="Brettin T."/>
            <person name="Han C."/>
            <person name="Detter J.C."/>
            <person name="Rohde M."/>
            <person name="Goker M."/>
            <person name="Woyke T."/>
            <person name="Bristow J."/>
            <person name="Eisen J.A."/>
            <person name="Markowitz V."/>
            <person name="Hugenholtz P."/>
            <person name="Klenk H.P."/>
            <person name="Kyrpides N.C."/>
        </authorList>
    </citation>
    <scope>NUCLEOTIDE SEQUENCE [LARGE SCALE GENOMIC DNA]</scope>
    <source>
        <strain evidence="3">ATCC 19995 / DSM 43183 / JCM 3096 / KCTC 9072 / NBRC 15933 / NCIMB 10081 / Henssen B9</strain>
    </source>
</reference>
<evidence type="ECO:0000259" key="1">
    <source>
        <dbReference type="PROSITE" id="PS50943"/>
    </source>
</evidence>
<dbReference type="EMBL" id="CP001738">
    <property type="protein sequence ID" value="ACY99614.1"/>
    <property type="molecule type" value="Genomic_DNA"/>
</dbReference>
<dbReference type="eggNOG" id="COG1396">
    <property type="taxonomic scope" value="Bacteria"/>
</dbReference>
<dbReference type="PROSITE" id="PS50943">
    <property type="entry name" value="HTH_CROC1"/>
    <property type="match status" value="1"/>
</dbReference>
<accession>D1AF70</accession>
<dbReference type="RefSeq" id="WP_012854398.1">
    <property type="nucleotide sequence ID" value="NC_013510.1"/>
</dbReference>
<dbReference type="Proteomes" id="UP000001918">
    <property type="component" value="Chromosome"/>
</dbReference>
<dbReference type="Pfam" id="PF13560">
    <property type="entry name" value="HTH_31"/>
    <property type="match status" value="1"/>
</dbReference>
<dbReference type="OrthoDB" id="3355929at2"/>
<organism evidence="2 3">
    <name type="scientific">Thermomonospora curvata (strain ATCC 19995 / DSM 43183 / JCM 3096 / KCTC 9072 / NBRC 15933 / NCIMB 10081 / Henssen B9)</name>
    <dbReference type="NCBI Taxonomy" id="471852"/>
    <lineage>
        <taxon>Bacteria</taxon>
        <taxon>Bacillati</taxon>
        <taxon>Actinomycetota</taxon>
        <taxon>Actinomycetes</taxon>
        <taxon>Streptosporangiales</taxon>
        <taxon>Thermomonosporaceae</taxon>
        <taxon>Thermomonospora</taxon>
    </lineage>
</organism>
<dbReference type="KEGG" id="tcu:Tcur_4086"/>
<dbReference type="Pfam" id="PF19054">
    <property type="entry name" value="DUF5753"/>
    <property type="match status" value="1"/>
</dbReference>
<dbReference type="InterPro" id="IPR010982">
    <property type="entry name" value="Lambda_DNA-bd_dom_sf"/>
</dbReference>
<dbReference type="HOGENOM" id="CLU_055817_1_1_11"/>
<evidence type="ECO:0000313" key="2">
    <source>
        <dbReference type="EMBL" id="ACY99614.1"/>
    </source>
</evidence>
<protein>
    <submittedName>
        <fullName evidence="2">Transcriptional regulator, XRE family</fullName>
    </submittedName>
</protein>
<dbReference type="SMART" id="SM00530">
    <property type="entry name" value="HTH_XRE"/>
    <property type="match status" value="1"/>
</dbReference>
<dbReference type="InterPro" id="IPR043917">
    <property type="entry name" value="DUF5753"/>
</dbReference>
<dbReference type="Gene3D" id="1.10.260.40">
    <property type="entry name" value="lambda repressor-like DNA-binding domains"/>
    <property type="match status" value="1"/>
</dbReference>
<proteinExistence type="predicted"/>
<dbReference type="GO" id="GO:0003677">
    <property type="term" value="F:DNA binding"/>
    <property type="evidence" value="ECO:0007669"/>
    <property type="project" value="InterPro"/>
</dbReference>
<dbReference type="AlphaFoldDB" id="D1AF70"/>
<gene>
    <name evidence="2" type="ordered locus">Tcur_4086</name>
</gene>
<feature type="domain" description="HTH cro/C1-type" evidence="1">
    <location>
        <begin position="21"/>
        <end position="64"/>
    </location>
</feature>